<comment type="catalytic activity">
    <reaction evidence="10">
        <text>all-trans-zeaxanthin + O2 = (3R)-3-hydroxy-10'-apo-beta-carotenal + (3R)-hydroxy-beta-ionone</text>
        <dbReference type="Rhea" id="RHEA:68104"/>
        <dbReference type="ChEBI" id="CHEBI:15379"/>
        <dbReference type="ChEBI" id="CHEBI:27547"/>
        <dbReference type="ChEBI" id="CHEBI:53173"/>
        <dbReference type="ChEBI" id="CHEBI:177902"/>
    </reaction>
    <physiologicalReaction direction="left-to-right" evidence="10">
        <dbReference type="Rhea" id="RHEA:68105"/>
    </physiologicalReaction>
</comment>
<evidence type="ECO:0000256" key="9">
    <source>
        <dbReference type="ARBA" id="ARBA00023128"/>
    </source>
</evidence>
<keyword evidence="7" id="KW-0408">Iron</keyword>
<evidence type="ECO:0000256" key="13">
    <source>
        <dbReference type="ARBA" id="ARBA00040536"/>
    </source>
</evidence>
<organism evidence="25 26">
    <name type="scientific">Characodon lateralis</name>
    <dbReference type="NCBI Taxonomy" id="208331"/>
    <lineage>
        <taxon>Eukaryota</taxon>
        <taxon>Metazoa</taxon>
        <taxon>Chordata</taxon>
        <taxon>Craniata</taxon>
        <taxon>Vertebrata</taxon>
        <taxon>Euteleostomi</taxon>
        <taxon>Actinopterygii</taxon>
        <taxon>Neopterygii</taxon>
        <taxon>Teleostei</taxon>
        <taxon>Neoteleostei</taxon>
        <taxon>Acanthomorphata</taxon>
        <taxon>Ovalentaria</taxon>
        <taxon>Atherinomorphae</taxon>
        <taxon>Cyprinodontiformes</taxon>
        <taxon>Goodeidae</taxon>
        <taxon>Characodon</taxon>
    </lineage>
</organism>
<comment type="catalytic activity">
    <reaction evidence="16">
        <text>5-cis-lycopene + O2 = 5-cis-10'-apo-lycopenal + (3E,5E)-6,10-dimethylundeca-3,5,9-trien-2-one</text>
        <dbReference type="Rhea" id="RHEA:68444"/>
        <dbReference type="ChEBI" id="CHEBI:15379"/>
        <dbReference type="ChEBI" id="CHEBI:67207"/>
        <dbReference type="ChEBI" id="CHEBI:177905"/>
        <dbReference type="ChEBI" id="CHEBI:177906"/>
    </reaction>
    <physiologicalReaction direction="left-to-right" evidence="16">
        <dbReference type="Rhea" id="RHEA:68445"/>
    </physiologicalReaction>
</comment>
<comment type="caution">
    <text evidence="25">The sequence shown here is derived from an EMBL/GenBank/DDBJ whole genome shotgun (WGS) entry which is preliminary data.</text>
</comment>
<comment type="catalytic activity">
    <reaction evidence="11">
        <text>(3R,6R)-3-hydroxy-10'-apo-alpha-carotenal + O2 = (3R,6R)-hydroxy-alpha-ionone + 4,9-dimethyldodeca-2,4,6,8,10-pentaenedial</text>
        <dbReference type="Rhea" id="RHEA:68436"/>
        <dbReference type="ChEBI" id="CHEBI:15379"/>
        <dbReference type="ChEBI" id="CHEBI:53171"/>
        <dbReference type="ChEBI" id="CHEBI:177903"/>
        <dbReference type="ChEBI" id="CHEBI:177904"/>
    </reaction>
    <physiologicalReaction direction="left-to-right" evidence="11">
        <dbReference type="Rhea" id="RHEA:68437"/>
    </physiologicalReaction>
</comment>
<evidence type="ECO:0000256" key="16">
    <source>
        <dbReference type="ARBA" id="ARBA00047747"/>
    </source>
</evidence>
<evidence type="ECO:0000256" key="14">
    <source>
        <dbReference type="ARBA" id="ARBA00045336"/>
    </source>
</evidence>
<comment type="catalytic activity">
    <reaction evidence="23">
        <text>13-cis-lycopene + O2 = 13-cis-10'-apo-lycopenal + (3E,5E)-6,10-dimethylundeca-3,5,9-trien-2-one</text>
        <dbReference type="Rhea" id="RHEA:68448"/>
        <dbReference type="ChEBI" id="CHEBI:15379"/>
        <dbReference type="ChEBI" id="CHEBI:67207"/>
        <dbReference type="ChEBI" id="CHEBI:177907"/>
        <dbReference type="ChEBI" id="CHEBI:177908"/>
    </reaction>
    <physiologicalReaction direction="left-to-right" evidence="23">
        <dbReference type="Rhea" id="RHEA:68449"/>
    </physiologicalReaction>
</comment>
<evidence type="ECO:0000256" key="20">
    <source>
        <dbReference type="ARBA" id="ARBA00048862"/>
    </source>
</evidence>
<evidence type="ECO:0000256" key="1">
    <source>
        <dbReference type="ARBA" id="ARBA00001954"/>
    </source>
</evidence>
<evidence type="ECO:0000256" key="10">
    <source>
        <dbReference type="ARBA" id="ARBA00035797"/>
    </source>
</evidence>
<evidence type="ECO:0000256" key="22">
    <source>
        <dbReference type="ARBA" id="ARBA00049190"/>
    </source>
</evidence>
<comment type="catalytic activity">
    <reaction evidence="18">
        <text>all-trans-10'-apo-beta-carotenal + O2 = beta-ionone + 4,9-dimethyldodeca-2,4,6,8,10-pentaenedial</text>
        <dbReference type="Rhea" id="RHEA:68452"/>
        <dbReference type="ChEBI" id="CHEBI:15379"/>
        <dbReference type="ChEBI" id="CHEBI:32325"/>
        <dbReference type="ChEBI" id="CHEBI:53153"/>
        <dbReference type="ChEBI" id="CHEBI:53171"/>
    </reaction>
    <physiologicalReaction direction="left-to-right" evidence="18">
        <dbReference type="Rhea" id="RHEA:68453"/>
    </physiologicalReaction>
</comment>
<evidence type="ECO:0000256" key="15">
    <source>
        <dbReference type="ARBA" id="ARBA00047577"/>
    </source>
</evidence>
<comment type="cofactor">
    <cofactor evidence="1">
        <name>Fe(2+)</name>
        <dbReference type="ChEBI" id="CHEBI:29033"/>
    </cofactor>
</comment>
<comment type="function">
    <text evidence="14">Broad specificity mitochondrial dioxygenase that mediates the asymmetric oxidative cleavage of carotenoids. Cleaves carotenes (pure hydrocarbon carotenoids) such as all-trans-beta-carotene and lycopene as well as xanthophylls (oxygenated carotenoids) such as zeaxanthin, lutein and beta-cryptoxanthin at both the 9,10 and the 9',10' carbon-carbon double bond. Through its function in carotenoids metabolism regulates oxidative stress and the production of important signaling molecules.</text>
</comment>
<comment type="catalytic activity">
    <reaction evidence="19">
        <text>all-trans-zeaxanthin + 2 O2 = 4,9-dimethyldodeca-2,4,6,8,10-pentaenedial + 2 (3R)-hydroxy-beta-ionone</text>
        <dbReference type="Rhea" id="RHEA:26393"/>
        <dbReference type="ChEBI" id="CHEBI:15379"/>
        <dbReference type="ChEBI" id="CHEBI:27547"/>
        <dbReference type="ChEBI" id="CHEBI:53171"/>
        <dbReference type="ChEBI" id="CHEBI:53173"/>
    </reaction>
    <physiologicalReaction direction="left-to-right" evidence="19">
        <dbReference type="Rhea" id="RHEA:26394"/>
    </physiologicalReaction>
</comment>
<evidence type="ECO:0000256" key="7">
    <source>
        <dbReference type="ARBA" id="ARBA00023004"/>
    </source>
</evidence>
<sequence>VLCQHEDLHGDELYEYGGLEFPQINYSKFNTRPYRYFYGCGFRHMVGDSLLKVDLKDKKLKVWHQKGFYPSEPVFVPSPDAVEEDDGVILSVVLTVSQDKGNFLLVLDAKTFEELGRANVPVNMTYGFHGTFSASA</sequence>
<keyword evidence="4" id="KW-0479">Metal-binding</keyword>
<protein>
    <recommendedName>
        <fullName evidence="13">Carotenoid-cleaving dioxygenase, mitochondrial</fullName>
        <ecNumber evidence="12">1.13.11.71</ecNumber>
    </recommendedName>
</protein>
<evidence type="ECO:0000256" key="19">
    <source>
        <dbReference type="ARBA" id="ARBA00048381"/>
    </source>
</evidence>
<evidence type="ECO:0000256" key="3">
    <source>
        <dbReference type="ARBA" id="ARBA00006787"/>
    </source>
</evidence>
<dbReference type="EC" id="1.13.11.71" evidence="12"/>
<dbReference type="InterPro" id="IPR004294">
    <property type="entry name" value="Carotenoid_Oase"/>
</dbReference>
<evidence type="ECO:0000256" key="12">
    <source>
        <dbReference type="ARBA" id="ARBA00038847"/>
    </source>
</evidence>
<keyword evidence="8" id="KW-0443">Lipid metabolism</keyword>
<keyword evidence="6" id="KW-0560">Oxidoreductase</keyword>
<dbReference type="EMBL" id="JAHUTJ010075023">
    <property type="protein sequence ID" value="MED6293955.1"/>
    <property type="molecule type" value="Genomic_DNA"/>
</dbReference>
<evidence type="ECO:0000256" key="4">
    <source>
        <dbReference type="ARBA" id="ARBA00022723"/>
    </source>
</evidence>
<evidence type="ECO:0000256" key="11">
    <source>
        <dbReference type="ARBA" id="ARBA00036274"/>
    </source>
</evidence>
<comment type="catalytic activity">
    <reaction evidence="20">
        <text>lutein + O2 = (3R,6R)-3-hydroxy-10'-apo-alpha-carotenal + (3R)-hydroxy-beta-ionone</text>
        <dbReference type="Rhea" id="RHEA:68432"/>
        <dbReference type="ChEBI" id="CHEBI:15379"/>
        <dbReference type="ChEBI" id="CHEBI:28838"/>
        <dbReference type="ChEBI" id="CHEBI:53173"/>
        <dbReference type="ChEBI" id="CHEBI:177903"/>
    </reaction>
    <physiologicalReaction direction="left-to-right" evidence="20">
        <dbReference type="Rhea" id="RHEA:68433"/>
    </physiologicalReaction>
</comment>
<gene>
    <name evidence="25" type="primary">BCO2</name>
    <name evidence="25" type="ORF">CHARACLAT_015847</name>
</gene>
<evidence type="ECO:0000256" key="17">
    <source>
        <dbReference type="ARBA" id="ARBA00047865"/>
    </source>
</evidence>
<dbReference type="Pfam" id="PF03055">
    <property type="entry name" value="RPE65"/>
    <property type="match status" value="1"/>
</dbReference>
<evidence type="ECO:0000256" key="8">
    <source>
        <dbReference type="ARBA" id="ARBA00023098"/>
    </source>
</evidence>
<comment type="catalytic activity">
    <reaction evidence="21">
        <text>all-trans-beta-carotene + O2 = beta-ionone + all-trans-10'-apo-beta-carotenal</text>
        <dbReference type="Rhea" id="RHEA:26389"/>
        <dbReference type="ChEBI" id="CHEBI:15379"/>
        <dbReference type="ChEBI" id="CHEBI:17579"/>
        <dbReference type="ChEBI" id="CHEBI:32325"/>
        <dbReference type="ChEBI" id="CHEBI:53153"/>
        <dbReference type="EC" id="1.13.11.71"/>
    </reaction>
    <physiologicalReaction direction="left-to-right" evidence="21">
        <dbReference type="Rhea" id="RHEA:26390"/>
    </physiologicalReaction>
</comment>
<keyword evidence="26" id="KW-1185">Reference proteome</keyword>
<evidence type="ECO:0000256" key="24">
    <source>
        <dbReference type="RuleBase" id="RU003799"/>
    </source>
</evidence>
<evidence type="ECO:0000256" key="18">
    <source>
        <dbReference type="ARBA" id="ARBA00048043"/>
    </source>
</evidence>
<evidence type="ECO:0000313" key="25">
    <source>
        <dbReference type="EMBL" id="MED6293955.1"/>
    </source>
</evidence>
<comment type="similarity">
    <text evidence="3 24">Belongs to the carotenoid oxygenase family.</text>
</comment>
<comment type="catalytic activity">
    <reaction evidence="15">
        <text>(3R)-3-hydroxy-10'-apo-beta-carotenal + O2 = 4,9-dimethyldodeca-2,4,6,8,10-pentaenedial + (3R)-hydroxy-beta-ionone</text>
        <dbReference type="Rhea" id="RHEA:68424"/>
        <dbReference type="ChEBI" id="CHEBI:15379"/>
        <dbReference type="ChEBI" id="CHEBI:53171"/>
        <dbReference type="ChEBI" id="CHEBI:53173"/>
        <dbReference type="ChEBI" id="CHEBI:177902"/>
    </reaction>
    <physiologicalReaction direction="left-to-right" evidence="15">
        <dbReference type="Rhea" id="RHEA:68425"/>
    </physiologicalReaction>
</comment>
<evidence type="ECO:0000256" key="2">
    <source>
        <dbReference type="ARBA" id="ARBA00004173"/>
    </source>
</evidence>
<comment type="subcellular location">
    <subcellularLocation>
        <location evidence="2">Mitochondrion</location>
    </subcellularLocation>
</comment>
<evidence type="ECO:0000313" key="26">
    <source>
        <dbReference type="Proteomes" id="UP001352852"/>
    </source>
</evidence>
<dbReference type="PANTHER" id="PTHR10543:SF122">
    <property type="entry name" value="CAROTENOID-CLEAVING DIOXYGENASE, MITOCHONDRIAL"/>
    <property type="match status" value="1"/>
</dbReference>
<keyword evidence="5" id="KW-0223">Dioxygenase</keyword>
<name>A0ABU7F6N2_9TELE</name>
<proteinExistence type="inferred from homology"/>
<reference evidence="25 26" key="1">
    <citation type="submission" date="2021-06" db="EMBL/GenBank/DDBJ databases">
        <authorList>
            <person name="Palmer J.M."/>
        </authorList>
    </citation>
    <scope>NUCLEOTIDE SEQUENCE [LARGE SCALE GENOMIC DNA]</scope>
    <source>
        <strain evidence="25 26">CL_MEX2019</strain>
        <tissue evidence="25">Muscle</tissue>
    </source>
</reference>
<dbReference type="PANTHER" id="PTHR10543">
    <property type="entry name" value="BETA-CAROTENE DIOXYGENASE"/>
    <property type="match status" value="1"/>
</dbReference>
<keyword evidence="9" id="KW-0496">Mitochondrion</keyword>
<comment type="catalytic activity">
    <reaction evidence="17">
        <text>lutein + O2 = (3R,6R)-hydroxy-alpha-ionone + (3R)-3-hydroxy-10'-apo-beta-carotenal</text>
        <dbReference type="Rhea" id="RHEA:68428"/>
        <dbReference type="ChEBI" id="CHEBI:15379"/>
        <dbReference type="ChEBI" id="CHEBI:28838"/>
        <dbReference type="ChEBI" id="CHEBI:177902"/>
        <dbReference type="ChEBI" id="CHEBI:177904"/>
    </reaction>
    <physiologicalReaction direction="left-to-right" evidence="17">
        <dbReference type="Rhea" id="RHEA:68429"/>
    </physiologicalReaction>
</comment>
<comment type="catalytic activity">
    <reaction evidence="22">
        <text>beta-cryptoxanthin + O2 = all-trans-10'-apo-beta-carotenal + (3R)-hydroxy-beta-ionone</text>
        <dbReference type="Rhea" id="RHEA:68440"/>
        <dbReference type="ChEBI" id="CHEBI:10362"/>
        <dbReference type="ChEBI" id="CHEBI:15379"/>
        <dbReference type="ChEBI" id="CHEBI:53153"/>
        <dbReference type="ChEBI" id="CHEBI:53173"/>
    </reaction>
    <physiologicalReaction direction="left-to-right" evidence="22">
        <dbReference type="Rhea" id="RHEA:68441"/>
    </physiologicalReaction>
</comment>
<evidence type="ECO:0000256" key="23">
    <source>
        <dbReference type="ARBA" id="ARBA00049207"/>
    </source>
</evidence>
<evidence type="ECO:0000256" key="21">
    <source>
        <dbReference type="ARBA" id="ARBA00049156"/>
    </source>
</evidence>
<evidence type="ECO:0000256" key="5">
    <source>
        <dbReference type="ARBA" id="ARBA00022964"/>
    </source>
</evidence>
<feature type="non-terminal residue" evidence="25">
    <location>
        <position position="1"/>
    </location>
</feature>
<accession>A0ABU7F6N2</accession>
<evidence type="ECO:0000256" key="6">
    <source>
        <dbReference type="ARBA" id="ARBA00023002"/>
    </source>
</evidence>
<dbReference type="Proteomes" id="UP001352852">
    <property type="component" value="Unassembled WGS sequence"/>
</dbReference>